<protein>
    <submittedName>
        <fullName evidence="1">Mannosyltransferase</fullName>
    </submittedName>
</protein>
<proteinExistence type="predicted"/>
<gene>
    <name evidence="1" type="primary">MNN2_2</name>
    <name evidence="1" type="ORF">N8T08_000530</name>
</gene>
<sequence>MPVLRPGRLRTILSIAGALILICTIYFNWTPTPSPASVVPSTAFEVPLAERQHVFWKVLRPILETHEPKCAIPNLLNPVGAIGYNATTTEPRPDLVELVGDNDLTILEEAHASYVQNITDSKRLRPVHSPGTRGIVSTAGGSYLPVFLSSLRMLRRTGSTLPVEVYVKDKNEYEKKICEDLLPEMNARCLVLSDVVGTDAIEHYQLKVFAILFSSFEEVVWMDADCFPLDKPEILLNHEPFQSTGMVVWPDFWTSTVSPLYYNISRQPMPPMSERQSSETGEILISKKTHYRTLLLAAYYNYYGPSHYFRLLSQGAPGEGDKETFLQAASAVGEPFYAVSERVQAIGHPKEEGGIAGSAMAQSDPIADFAMTSQGKWRVKDPSVDRPPRVFFIHANYPKFNPAENVFGNKWETAPTLRPDGTDGRAWIVPEDALKRFGSDIERAYWEEIKWVSCNPEIEFKTWANKPETCENVVGYWHNVFAEPHDSDPKFFEEG</sequence>
<comment type="caution">
    <text evidence="1">The sequence shown here is derived from an EMBL/GenBank/DDBJ whole genome shotgun (WGS) entry which is preliminary data.</text>
</comment>
<keyword evidence="2" id="KW-1185">Reference proteome</keyword>
<name>A0ACC3APV9_9EURO</name>
<accession>A0ACC3APV9</accession>
<evidence type="ECO:0000313" key="2">
    <source>
        <dbReference type="Proteomes" id="UP001177260"/>
    </source>
</evidence>
<dbReference type="EMBL" id="JAOPJF010000100">
    <property type="protein sequence ID" value="KAK1139722.1"/>
    <property type="molecule type" value="Genomic_DNA"/>
</dbReference>
<keyword evidence="1" id="KW-0328">Glycosyltransferase</keyword>
<dbReference type="Proteomes" id="UP001177260">
    <property type="component" value="Unassembled WGS sequence"/>
</dbReference>
<evidence type="ECO:0000313" key="1">
    <source>
        <dbReference type="EMBL" id="KAK1139722.1"/>
    </source>
</evidence>
<keyword evidence="1" id="KW-0808">Transferase</keyword>
<reference evidence="1 2" key="1">
    <citation type="journal article" date="2023" name="ACS Omega">
        <title>Identification of the Neoaspergillic Acid Biosynthesis Gene Cluster by Establishing an In Vitro CRISPR-Ribonucleoprotein Genetic System in Aspergillus melleus.</title>
        <authorList>
            <person name="Yuan B."/>
            <person name="Grau M.F."/>
            <person name="Murata R.M."/>
            <person name="Torok T."/>
            <person name="Venkateswaran K."/>
            <person name="Stajich J.E."/>
            <person name="Wang C.C.C."/>
        </authorList>
    </citation>
    <scope>NUCLEOTIDE SEQUENCE [LARGE SCALE GENOMIC DNA]</scope>
    <source>
        <strain evidence="1 2">IMV 1140</strain>
    </source>
</reference>
<organism evidence="1 2">
    <name type="scientific">Aspergillus melleus</name>
    <dbReference type="NCBI Taxonomy" id="138277"/>
    <lineage>
        <taxon>Eukaryota</taxon>
        <taxon>Fungi</taxon>
        <taxon>Dikarya</taxon>
        <taxon>Ascomycota</taxon>
        <taxon>Pezizomycotina</taxon>
        <taxon>Eurotiomycetes</taxon>
        <taxon>Eurotiomycetidae</taxon>
        <taxon>Eurotiales</taxon>
        <taxon>Aspergillaceae</taxon>
        <taxon>Aspergillus</taxon>
        <taxon>Aspergillus subgen. Circumdati</taxon>
    </lineage>
</organism>